<organism evidence="2 3">
    <name type="scientific">Caloramator fervidus</name>
    <dbReference type="NCBI Taxonomy" id="29344"/>
    <lineage>
        <taxon>Bacteria</taxon>
        <taxon>Bacillati</taxon>
        <taxon>Bacillota</taxon>
        <taxon>Clostridia</taxon>
        <taxon>Eubacteriales</taxon>
        <taxon>Clostridiaceae</taxon>
        <taxon>Caloramator</taxon>
    </lineage>
</organism>
<gene>
    <name evidence="2" type="ORF">SAMN05660865_01102</name>
</gene>
<dbReference type="Proteomes" id="UP000242850">
    <property type="component" value="Unassembled WGS sequence"/>
</dbReference>
<sequence length="188" mass="22151">MVMIDFLSSWIKIILSVYIFIALVEILLPSNKFKKYVKFVLGFIVLVAILTPVFKFFDKGINVENTVSEYYNKYYGDASKSFNLEVYNRQLVDEFKNNLKKRIENDIRQKLNKEFTVEDIKINEDMNSLGFGKIESITLSKNYSKIIKPVEKVTIGRDLKEEDYETILIKKYLHENLGIRQENIRVIK</sequence>
<protein>
    <submittedName>
        <fullName evidence="2">Stage III sporulation protein AF</fullName>
    </submittedName>
</protein>
<dbReference type="NCBIfam" id="TIGR02896">
    <property type="entry name" value="spore_III_AF"/>
    <property type="match status" value="1"/>
</dbReference>
<dbReference type="Pfam" id="PF09581">
    <property type="entry name" value="Spore_III_AF"/>
    <property type="match status" value="1"/>
</dbReference>
<name>A0A1H5V4A7_9CLOT</name>
<keyword evidence="1" id="KW-1133">Transmembrane helix</keyword>
<dbReference type="EMBL" id="FNUK01000012">
    <property type="protein sequence ID" value="SEF82064.1"/>
    <property type="molecule type" value="Genomic_DNA"/>
</dbReference>
<feature type="transmembrane region" description="Helical" evidence="1">
    <location>
        <begin position="6"/>
        <end position="27"/>
    </location>
</feature>
<evidence type="ECO:0000313" key="3">
    <source>
        <dbReference type="Proteomes" id="UP000242850"/>
    </source>
</evidence>
<feature type="transmembrane region" description="Helical" evidence="1">
    <location>
        <begin position="39"/>
        <end position="57"/>
    </location>
</feature>
<dbReference type="InterPro" id="IPR014245">
    <property type="entry name" value="Spore_III_AF"/>
</dbReference>
<keyword evidence="1" id="KW-0812">Transmembrane</keyword>
<reference evidence="3" key="1">
    <citation type="submission" date="2016-10" db="EMBL/GenBank/DDBJ databases">
        <authorList>
            <person name="Varghese N."/>
            <person name="Submissions S."/>
        </authorList>
    </citation>
    <scope>NUCLEOTIDE SEQUENCE [LARGE SCALE GENOMIC DNA]</scope>
    <source>
        <strain evidence="3">DSM 5463</strain>
    </source>
</reference>
<dbReference type="AlphaFoldDB" id="A0A1H5V4A7"/>
<evidence type="ECO:0000256" key="1">
    <source>
        <dbReference type="SAM" id="Phobius"/>
    </source>
</evidence>
<keyword evidence="1" id="KW-0472">Membrane</keyword>
<proteinExistence type="predicted"/>
<evidence type="ECO:0000313" key="2">
    <source>
        <dbReference type="EMBL" id="SEF82064.1"/>
    </source>
</evidence>
<accession>A0A1H5V4A7</accession>
<keyword evidence="3" id="KW-1185">Reference proteome</keyword>